<evidence type="ECO:0000313" key="5">
    <source>
        <dbReference type="EMBL" id="JAS09133.1"/>
    </source>
</evidence>
<keyword evidence="3" id="KW-0969">Cilium</keyword>
<evidence type="ECO:0000256" key="1">
    <source>
        <dbReference type="ARBA" id="ARBA00004138"/>
    </source>
</evidence>
<dbReference type="GO" id="GO:0005815">
    <property type="term" value="C:microtubule organizing center"/>
    <property type="evidence" value="ECO:0007669"/>
    <property type="project" value="TreeGrafter"/>
</dbReference>
<gene>
    <name evidence="6" type="ORF">g.5268</name>
    <name evidence="5" type="ORF">g.5271</name>
</gene>
<sequence>MSQEILREGSGEDLNDSQGKYQPFIMMNELLDKLKILNYDDEFSKSLKMRPLNRFYFSLQTNPGEQFFMFTSLAAWLVRKIGLKFEQPQEYDDPNSTIASILDATRDLGIVVDFPPNKLKQGSGKFAVYILNCLADKAMDHVKWTWKKPQPPIEVDIEESIIEDDAELLLEKIEEEMATEDTDDDEDNLLNIDDLQNITNINKSLLEVQKPDDVLESNTNNEEWKLELERVMPMLKVTVKTESSDWRTRLEQMKVYRNEMQEIIEPVKTQLNKLENEISTDLNKIQNREKFLNNHLESLLVVHRNIQSELAKVMEQYKDVNGGVTERQRLLNQLTDSLEATKQEMEERGSSMTDGCKYLII</sequence>
<dbReference type="GO" id="GO:1905515">
    <property type="term" value="P:non-motile cilium assembly"/>
    <property type="evidence" value="ECO:0007669"/>
    <property type="project" value="TreeGrafter"/>
</dbReference>
<evidence type="ECO:0000256" key="2">
    <source>
        <dbReference type="ARBA" id="ARBA00009415"/>
    </source>
</evidence>
<accession>A0A1B6CE44</accession>
<evidence type="ECO:0008006" key="7">
    <source>
        <dbReference type="Google" id="ProtNLM"/>
    </source>
</evidence>
<protein>
    <recommendedName>
        <fullName evidence="7">Intraflagellar transport protein 57 homolog</fullName>
    </recommendedName>
</protein>
<keyword evidence="4" id="KW-0966">Cell projection</keyword>
<organism evidence="6">
    <name type="scientific">Clastoptera arizonana</name>
    <name type="common">Arizona spittle bug</name>
    <dbReference type="NCBI Taxonomy" id="38151"/>
    <lineage>
        <taxon>Eukaryota</taxon>
        <taxon>Metazoa</taxon>
        <taxon>Ecdysozoa</taxon>
        <taxon>Arthropoda</taxon>
        <taxon>Hexapoda</taxon>
        <taxon>Insecta</taxon>
        <taxon>Pterygota</taxon>
        <taxon>Neoptera</taxon>
        <taxon>Paraneoptera</taxon>
        <taxon>Hemiptera</taxon>
        <taxon>Auchenorrhyncha</taxon>
        <taxon>Cercopoidea</taxon>
        <taxon>Clastopteridae</taxon>
        <taxon>Clastoptera</taxon>
    </lineage>
</organism>
<dbReference type="GO" id="GO:0005794">
    <property type="term" value="C:Golgi apparatus"/>
    <property type="evidence" value="ECO:0007669"/>
    <property type="project" value="TreeGrafter"/>
</dbReference>
<comment type="similarity">
    <text evidence="2">Belongs to the IFT57 family.</text>
</comment>
<dbReference type="PANTHER" id="PTHR16011">
    <property type="entry name" value="IFT57/HIPPI"/>
    <property type="match status" value="1"/>
</dbReference>
<evidence type="ECO:0000256" key="3">
    <source>
        <dbReference type="ARBA" id="ARBA00023069"/>
    </source>
</evidence>
<dbReference type="Pfam" id="PF10498">
    <property type="entry name" value="IFT57"/>
    <property type="match status" value="1"/>
</dbReference>
<comment type="subcellular location">
    <subcellularLocation>
        <location evidence="1">Cell projection</location>
        <location evidence="1">Cilium</location>
    </subcellularLocation>
</comment>
<dbReference type="EMBL" id="GEDC01028165">
    <property type="protein sequence ID" value="JAS09133.1"/>
    <property type="molecule type" value="Transcribed_RNA"/>
</dbReference>
<evidence type="ECO:0000256" key="4">
    <source>
        <dbReference type="ARBA" id="ARBA00023273"/>
    </source>
</evidence>
<dbReference type="AlphaFoldDB" id="A0A1B6CE44"/>
<reference evidence="6" key="1">
    <citation type="submission" date="2015-12" db="EMBL/GenBank/DDBJ databases">
        <title>De novo transcriptome assembly of four potential Pierce s Disease insect vectors from Arizona vineyards.</title>
        <authorList>
            <person name="Tassone E.E."/>
        </authorList>
    </citation>
    <scope>NUCLEOTIDE SEQUENCE</scope>
</reference>
<dbReference type="PANTHER" id="PTHR16011:SF0">
    <property type="entry name" value="INTRAFLAGELLAR TRANSPORT PROTEIN 57 HOMOLOG"/>
    <property type="match status" value="1"/>
</dbReference>
<dbReference type="GO" id="GO:0030992">
    <property type="term" value="C:intraciliary transport particle B"/>
    <property type="evidence" value="ECO:0007669"/>
    <property type="project" value="TreeGrafter"/>
</dbReference>
<dbReference type="InterPro" id="IPR019530">
    <property type="entry name" value="Intra-flagellar_transport_57"/>
</dbReference>
<proteinExistence type="inferred from homology"/>
<dbReference type="EMBL" id="GEDC01025728">
    <property type="protein sequence ID" value="JAS11570.1"/>
    <property type="molecule type" value="Transcribed_RNA"/>
</dbReference>
<name>A0A1B6CE44_9HEMI</name>
<dbReference type="GO" id="GO:0005929">
    <property type="term" value="C:cilium"/>
    <property type="evidence" value="ECO:0007669"/>
    <property type="project" value="UniProtKB-SubCell"/>
</dbReference>
<dbReference type="GO" id="GO:0042073">
    <property type="term" value="P:intraciliary transport"/>
    <property type="evidence" value="ECO:0007669"/>
    <property type="project" value="TreeGrafter"/>
</dbReference>
<evidence type="ECO:0000313" key="6">
    <source>
        <dbReference type="EMBL" id="JAS11570.1"/>
    </source>
</evidence>